<dbReference type="EMBL" id="JAOTJD010000033">
    <property type="protein sequence ID" value="MFD3265460.1"/>
    <property type="molecule type" value="Genomic_DNA"/>
</dbReference>
<evidence type="ECO:0000256" key="3">
    <source>
        <dbReference type="ARBA" id="ARBA00023125"/>
    </source>
</evidence>
<dbReference type="CDD" id="cd05466">
    <property type="entry name" value="PBP2_LTTR_substrate"/>
    <property type="match status" value="1"/>
</dbReference>
<dbReference type="PRINTS" id="PR00039">
    <property type="entry name" value="HTHLYSR"/>
</dbReference>
<keyword evidence="2" id="KW-0805">Transcription regulation</keyword>
<dbReference type="SUPFAM" id="SSF53850">
    <property type="entry name" value="Periplasmic binding protein-like II"/>
    <property type="match status" value="1"/>
</dbReference>
<organism evidence="6 7">
    <name type="scientific">Phenylobacterium ferrooxidans</name>
    <dbReference type="NCBI Taxonomy" id="2982689"/>
    <lineage>
        <taxon>Bacteria</taxon>
        <taxon>Pseudomonadati</taxon>
        <taxon>Pseudomonadota</taxon>
        <taxon>Alphaproteobacteria</taxon>
        <taxon>Caulobacterales</taxon>
        <taxon>Caulobacteraceae</taxon>
        <taxon>Phenylobacterium</taxon>
    </lineage>
</organism>
<dbReference type="InterPro" id="IPR036390">
    <property type="entry name" value="WH_DNA-bd_sf"/>
</dbReference>
<comment type="caution">
    <text evidence="6">The sequence shown here is derived from an EMBL/GenBank/DDBJ whole genome shotgun (WGS) entry which is preliminary data.</text>
</comment>
<sequence>MDTEALRTFVIIARTGGFSGAAEQMGRSQPAISRRIALLEAELGMPVFERLAGGVTLSQAGEALLPHAERVLAALEDASSAMRVLQVGEGGPISVAVVGTLAGADLAQALKRFAGQFPKVALTLRTATSVQVTDLVRRGEATLGLRYFEDPSPDLENRACAPEALVVVCAPDHRLAGGEVASLRDLRNEPWLGFPPPEGRDERWSGMLSAQFLTRGVAEARFTAVDSLTAQKRLVEAGFGLALMPVSAVAEERAAGSLAVIAVADLAVSNPVSLITRKGGYVSPAAQGLIEALTA</sequence>
<evidence type="ECO:0000256" key="4">
    <source>
        <dbReference type="ARBA" id="ARBA00023163"/>
    </source>
</evidence>
<dbReference type="Pfam" id="PF03466">
    <property type="entry name" value="LysR_substrate"/>
    <property type="match status" value="1"/>
</dbReference>
<dbReference type="InterPro" id="IPR005119">
    <property type="entry name" value="LysR_subst-bd"/>
</dbReference>
<dbReference type="RefSeq" id="WP_377370882.1">
    <property type="nucleotide sequence ID" value="NZ_JAOTJD010000033.1"/>
</dbReference>
<name>A0ABW6CUF7_9CAUL</name>
<dbReference type="Gene3D" id="3.40.190.290">
    <property type="match status" value="1"/>
</dbReference>
<dbReference type="PROSITE" id="PS50931">
    <property type="entry name" value="HTH_LYSR"/>
    <property type="match status" value="1"/>
</dbReference>
<accession>A0ABW6CUF7</accession>
<evidence type="ECO:0000313" key="7">
    <source>
        <dbReference type="Proteomes" id="UP001598130"/>
    </source>
</evidence>
<keyword evidence="4" id="KW-0804">Transcription</keyword>
<dbReference type="PANTHER" id="PTHR30126">
    <property type="entry name" value="HTH-TYPE TRANSCRIPTIONAL REGULATOR"/>
    <property type="match status" value="1"/>
</dbReference>
<evidence type="ECO:0000256" key="2">
    <source>
        <dbReference type="ARBA" id="ARBA00023015"/>
    </source>
</evidence>
<dbReference type="Gene3D" id="1.10.10.10">
    <property type="entry name" value="Winged helix-like DNA-binding domain superfamily/Winged helix DNA-binding domain"/>
    <property type="match status" value="1"/>
</dbReference>
<gene>
    <name evidence="6" type="ORF">OCL97_15995</name>
</gene>
<dbReference type="Proteomes" id="UP001598130">
    <property type="component" value="Unassembled WGS sequence"/>
</dbReference>
<protein>
    <submittedName>
        <fullName evidence="6">LysR family transcriptional regulator</fullName>
    </submittedName>
</protein>
<dbReference type="PANTHER" id="PTHR30126:SF40">
    <property type="entry name" value="HTH-TYPE TRANSCRIPTIONAL REGULATOR GLTR"/>
    <property type="match status" value="1"/>
</dbReference>
<keyword evidence="7" id="KW-1185">Reference proteome</keyword>
<dbReference type="InterPro" id="IPR036388">
    <property type="entry name" value="WH-like_DNA-bd_sf"/>
</dbReference>
<evidence type="ECO:0000313" key="6">
    <source>
        <dbReference type="EMBL" id="MFD3265460.1"/>
    </source>
</evidence>
<keyword evidence="3" id="KW-0238">DNA-binding</keyword>
<evidence type="ECO:0000259" key="5">
    <source>
        <dbReference type="PROSITE" id="PS50931"/>
    </source>
</evidence>
<dbReference type="Pfam" id="PF00126">
    <property type="entry name" value="HTH_1"/>
    <property type="match status" value="1"/>
</dbReference>
<feature type="domain" description="HTH lysR-type" evidence="5">
    <location>
        <begin position="1"/>
        <end position="58"/>
    </location>
</feature>
<comment type="similarity">
    <text evidence="1">Belongs to the LysR transcriptional regulatory family.</text>
</comment>
<dbReference type="InterPro" id="IPR000847">
    <property type="entry name" value="LysR_HTH_N"/>
</dbReference>
<reference evidence="6 7" key="1">
    <citation type="submission" date="2022-09" db="EMBL/GenBank/DDBJ databases">
        <title>New species of Phenylobacterium.</title>
        <authorList>
            <person name="Mieszkin S."/>
        </authorList>
    </citation>
    <scope>NUCLEOTIDE SEQUENCE [LARGE SCALE GENOMIC DNA]</scope>
    <source>
        <strain evidence="6 7">HK31-G</strain>
    </source>
</reference>
<evidence type="ECO:0000256" key="1">
    <source>
        <dbReference type="ARBA" id="ARBA00009437"/>
    </source>
</evidence>
<dbReference type="SUPFAM" id="SSF46785">
    <property type="entry name" value="Winged helix' DNA-binding domain"/>
    <property type="match status" value="1"/>
</dbReference>
<proteinExistence type="inferred from homology"/>